<protein>
    <submittedName>
        <fullName evidence="2">Uncharacterized protein</fullName>
    </submittedName>
</protein>
<evidence type="ECO:0000313" key="2">
    <source>
        <dbReference type="EMBL" id="CAB4298111.1"/>
    </source>
</evidence>
<gene>
    <name evidence="2" type="ORF">ORAREDHAP_LOCUS10270</name>
</gene>
<evidence type="ECO:0000256" key="1">
    <source>
        <dbReference type="SAM" id="MobiDB-lite"/>
    </source>
</evidence>
<dbReference type="EMBL" id="CAEKKB010000001">
    <property type="protein sequence ID" value="CAB4298111.1"/>
    <property type="molecule type" value="Genomic_DNA"/>
</dbReference>
<feature type="region of interest" description="Disordered" evidence="1">
    <location>
        <begin position="1"/>
        <end position="20"/>
    </location>
</feature>
<sequence>MNILLNYPKSRSRSSNVSVNRSKSPYVLANTSWTRERQGSLSVAAGCTICWTAKIEGQENARKLTGKRHEKRGKRRAQCPIKKEK</sequence>
<organism evidence="2 3">
    <name type="scientific">Prunus armeniaca</name>
    <name type="common">Apricot</name>
    <name type="synonym">Armeniaca vulgaris</name>
    <dbReference type="NCBI Taxonomy" id="36596"/>
    <lineage>
        <taxon>Eukaryota</taxon>
        <taxon>Viridiplantae</taxon>
        <taxon>Streptophyta</taxon>
        <taxon>Embryophyta</taxon>
        <taxon>Tracheophyta</taxon>
        <taxon>Spermatophyta</taxon>
        <taxon>Magnoliopsida</taxon>
        <taxon>eudicotyledons</taxon>
        <taxon>Gunneridae</taxon>
        <taxon>Pentapetalae</taxon>
        <taxon>rosids</taxon>
        <taxon>fabids</taxon>
        <taxon>Rosales</taxon>
        <taxon>Rosaceae</taxon>
        <taxon>Amygdaloideae</taxon>
        <taxon>Amygdaleae</taxon>
        <taxon>Prunus</taxon>
    </lineage>
</organism>
<proteinExistence type="predicted"/>
<dbReference type="Proteomes" id="UP000507245">
    <property type="component" value="Unassembled WGS sequence"/>
</dbReference>
<name>A0A6J5WCN8_PRUAR</name>
<reference evidence="3" key="1">
    <citation type="journal article" date="2020" name="Genome Biol.">
        <title>Gamete binning: chromosome-level and haplotype-resolved genome assembly enabled by high-throughput single-cell sequencing of gamete genomes.</title>
        <authorList>
            <person name="Campoy J.A."/>
            <person name="Sun H."/>
            <person name="Goel M."/>
            <person name="Jiao W.-B."/>
            <person name="Folz-Donahue K."/>
            <person name="Wang N."/>
            <person name="Rubio M."/>
            <person name="Liu C."/>
            <person name="Kukat C."/>
            <person name="Ruiz D."/>
            <person name="Huettel B."/>
            <person name="Schneeberger K."/>
        </authorList>
    </citation>
    <scope>NUCLEOTIDE SEQUENCE [LARGE SCALE GENOMIC DNA]</scope>
    <source>
        <strain evidence="3">cv. Rojo Pasion</strain>
    </source>
</reference>
<accession>A0A6J5WCN8</accession>
<feature type="region of interest" description="Disordered" evidence="1">
    <location>
        <begin position="62"/>
        <end position="85"/>
    </location>
</feature>
<evidence type="ECO:0000313" key="3">
    <source>
        <dbReference type="Proteomes" id="UP000507245"/>
    </source>
</evidence>
<dbReference type="AlphaFoldDB" id="A0A6J5WCN8"/>
<keyword evidence="3" id="KW-1185">Reference proteome</keyword>
<feature type="compositionally biased region" description="Basic residues" evidence="1">
    <location>
        <begin position="64"/>
        <end position="77"/>
    </location>
</feature>